<dbReference type="HOGENOM" id="CLU_1677790_0_0_1"/>
<name>R7Z0R0_CONA1</name>
<evidence type="ECO:0000313" key="1">
    <source>
        <dbReference type="EMBL" id="EON67658.1"/>
    </source>
</evidence>
<dbReference type="AlphaFoldDB" id="R7Z0R0"/>
<dbReference type="GeneID" id="19904112"/>
<accession>R7Z0R0</accession>
<dbReference type="RefSeq" id="XP_007782975.1">
    <property type="nucleotide sequence ID" value="XM_007784785.1"/>
</dbReference>
<reference evidence="2" key="1">
    <citation type="submission" date="2012-06" db="EMBL/GenBank/DDBJ databases">
        <title>The genome sequence of Coniosporium apollinis CBS 100218.</title>
        <authorList>
            <consortium name="The Broad Institute Genome Sequencing Platform"/>
            <person name="Cuomo C."/>
            <person name="Gorbushina A."/>
            <person name="Noack S."/>
            <person name="Walker B."/>
            <person name="Young S.K."/>
            <person name="Zeng Q."/>
            <person name="Gargeya S."/>
            <person name="Fitzgerald M."/>
            <person name="Haas B."/>
            <person name="Abouelleil A."/>
            <person name="Alvarado L."/>
            <person name="Arachchi H.M."/>
            <person name="Berlin A.M."/>
            <person name="Chapman S.B."/>
            <person name="Goldberg J."/>
            <person name="Griggs A."/>
            <person name="Gujja S."/>
            <person name="Hansen M."/>
            <person name="Howarth C."/>
            <person name="Imamovic A."/>
            <person name="Larimer J."/>
            <person name="McCowan C."/>
            <person name="Montmayeur A."/>
            <person name="Murphy C."/>
            <person name="Neiman D."/>
            <person name="Pearson M."/>
            <person name="Priest M."/>
            <person name="Roberts A."/>
            <person name="Saif S."/>
            <person name="Shea T."/>
            <person name="Sisk P."/>
            <person name="Sykes S."/>
            <person name="Wortman J."/>
            <person name="Nusbaum C."/>
            <person name="Birren B."/>
        </authorList>
    </citation>
    <scope>NUCLEOTIDE SEQUENCE [LARGE SCALE GENOMIC DNA]</scope>
    <source>
        <strain evidence="2">CBS 100218</strain>
    </source>
</reference>
<protein>
    <submittedName>
        <fullName evidence="1">Uncharacterized protein</fullName>
    </submittedName>
</protein>
<sequence>MAPGGGILAATRPTARPDHPFEYALQVLPRGGQHLVREWISAFRKAQKKAYEATPEQNVPRLMAVGYPWVIGREYKGLYSQYRFLNSSRMRPNPFNMEGVMENDLDVVGLAKTLEIVRANHKGSPMWLRNLDAQLFPHVFTFTEVKTRVRKWPENGQ</sequence>
<gene>
    <name evidence="1" type="ORF">W97_06801</name>
</gene>
<proteinExistence type="predicted"/>
<dbReference type="Proteomes" id="UP000016924">
    <property type="component" value="Unassembled WGS sequence"/>
</dbReference>
<keyword evidence="2" id="KW-1185">Reference proteome</keyword>
<evidence type="ECO:0000313" key="2">
    <source>
        <dbReference type="Proteomes" id="UP000016924"/>
    </source>
</evidence>
<organism evidence="1 2">
    <name type="scientific">Coniosporium apollinis (strain CBS 100218)</name>
    <name type="common">Rock-inhabiting black yeast</name>
    <dbReference type="NCBI Taxonomy" id="1168221"/>
    <lineage>
        <taxon>Eukaryota</taxon>
        <taxon>Fungi</taxon>
        <taxon>Dikarya</taxon>
        <taxon>Ascomycota</taxon>
        <taxon>Pezizomycotina</taxon>
        <taxon>Dothideomycetes</taxon>
        <taxon>Dothideomycetes incertae sedis</taxon>
        <taxon>Coniosporium</taxon>
    </lineage>
</organism>
<dbReference type="STRING" id="1168221.R7Z0R0"/>
<dbReference type="EMBL" id="JH767589">
    <property type="protein sequence ID" value="EON67658.1"/>
    <property type="molecule type" value="Genomic_DNA"/>
</dbReference>